<reference evidence="7" key="1">
    <citation type="journal article" date="2020" name="mSystems">
        <title>Genome- and Community-Level Interaction Insights into Carbon Utilization and Element Cycling Functions of Hydrothermarchaeota in Hydrothermal Sediment.</title>
        <authorList>
            <person name="Zhou Z."/>
            <person name="Liu Y."/>
            <person name="Xu W."/>
            <person name="Pan J."/>
            <person name="Luo Z.H."/>
            <person name="Li M."/>
        </authorList>
    </citation>
    <scope>NUCLEOTIDE SEQUENCE [LARGE SCALE GENOMIC DNA]</scope>
    <source>
        <strain evidence="7">SpSt-289</strain>
    </source>
</reference>
<gene>
    <name evidence="7" type="ORF">ENQ20_01055</name>
</gene>
<feature type="signal peptide" evidence="5">
    <location>
        <begin position="1"/>
        <end position="22"/>
    </location>
</feature>
<dbReference type="Pfam" id="PF00497">
    <property type="entry name" value="SBP_bac_3"/>
    <property type="match status" value="1"/>
</dbReference>
<keyword evidence="3 5" id="KW-0732">Signal</keyword>
<comment type="subcellular location">
    <subcellularLocation>
        <location evidence="1">Cell envelope</location>
    </subcellularLocation>
</comment>
<dbReference type="SUPFAM" id="SSF53850">
    <property type="entry name" value="Periplasmic binding protein-like II"/>
    <property type="match status" value="1"/>
</dbReference>
<evidence type="ECO:0000313" key="7">
    <source>
        <dbReference type="EMBL" id="HDX30062.1"/>
    </source>
</evidence>
<accession>A0A7C1JII4</accession>
<evidence type="ECO:0000259" key="6">
    <source>
        <dbReference type="SMART" id="SM00062"/>
    </source>
</evidence>
<dbReference type="PANTHER" id="PTHR35936:SF19">
    <property type="entry name" value="AMINO-ACID-BINDING PROTEIN YXEM-RELATED"/>
    <property type="match status" value="1"/>
</dbReference>
<feature type="chain" id="PRO_5028158119" evidence="5">
    <location>
        <begin position="23"/>
        <end position="319"/>
    </location>
</feature>
<dbReference type="PROSITE" id="PS01039">
    <property type="entry name" value="SBP_BACTERIAL_3"/>
    <property type="match status" value="1"/>
</dbReference>
<dbReference type="EMBL" id="DSMG01000011">
    <property type="protein sequence ID" value="HDX30062.1"/>
    <property type="molecule type" value="Genomic_DNA"/>
</dbReference>
<dbReference type="PANTHER" id="PTHR35936">
    <property type="entry name" value="MEMBRANE-BOUND LYTIC MUREIN TRANSGLYCOSYLASE F"/>
    <property type="match status" value="1"/>
</dbReference>
<comment type="caution">
    <text evidence="7">The sequence shown here is derived from an EMBL/GenBank/DDBJ whole genome shotgun (WGS) entry which is preliminary data.</text>
</comment>
<evidence type="ECO:0000256" key="3">
    <source>
        <dbReference type="ARBA" id="ARBA00022729"/>
    </source>
</evidence>
<protein>
    <submittedName>
        <fullName evidence="7">Transporter substrate-binding domain-containing protein</fullName>
    </submittedName>
</protein>
<comment type="similarity">
    <text evidence="2 4">Belongs to the bacterial solute-binding protein 3 family.</text>
</comment>
<organism evidence="7">
    <name type="scientific">Caldilinea aerophila</name>
    <dbReference type="NCBI Taxonomy" id="133453"/>
    <lineage>
        <taxon>Bacteria</taxon>
        <taxon>Bacillati</taxon>
        <taxon>Chloroflexota</taxon>
        <taxon>Caldilineae</taxon>
        <taxon>Caldilineales</taxon>
        <taxon>Caldilineaceae</taxon>
        <taxon>Caldilinea</taxon>
    </lineage>
</organism>
<evidence type="ECO:0000256" key="4">
    <source>
        <dbReference type="RuleBase" id="RU003744"/>
    </source>
</evidence>
<dbReference type="GO" id="GO:0030313">
    <property type="term" value="C:cell envelope"/>
    <property type="evidence" value="ECO:0007669"/>
    <property type="project" value="UniProtKB-SubCell"/>
</dbReference>
<evidence type="ECO:0000256" key="2">
    <source>
        <dbReference type="ARBA" id="ARBA00010333"/>
    </source>
</evidence>
<dbReference type="PROSITE" id="PS51257">
    <property type="entry name" value="PROKAR_LIPOPROTEIN"/>
    <property type="match status" value="1"/>
</dbReference>
<evidence type="ECO:0000256" key="5">
    <source>
        <dbReference type="SAM" id="SignalP"/>
    </source>
</evidence>
<dbReference type="Gene3D" id="3.40.190.10">
    <property type="entry name" value="Periplasmic binding protein-like II"/>
    <property type="match status" value="2"/>
</dbReference>
<feature type="domain" description="Solute-binding protein family 3/N-terminal" evidence="6">
    <location>
        <begin position="51"/>
        <end position="304"/>
    </location>
</feature>
<sequence>MKSRTMYLFTLLLILLALSACQMPVTAPTAATPASEEPAADLLSIVQQRGKLIVSTDPAYPPQSELVADVAPPADTKCTGDERPANQFSGFDIDVAVAIAEKLGVEACFVTPDWTLITAGGWAGRWDLSIGSMTITPERMRNLYFTQPYYTTPAAFFVHQDNTTFTQPSDLSGKRIGVCTGCTYESYLDGTLSIPGETIEFVVSDAQIVGYDTDVPALEDLALGDGVRLDAVLTAQPTGLTYIQNGGPLKQLGDPVYFEYLAGAIDKSAPNDTAAFREAVTKAIQELHAEGVLLALSEKYYGVDLTTAAAEFDLTKLEQ</sequence>
<dbReference type="InterPro" id="IPR001638">
    <property type="entry name" value="Solute-binding_3/MltF_N"/>
</dbReference>
<dbReference type="InterPro" id="IPR018313">
    <property type="entry name" value="SBP_3_CS"/>
</dbReference>
<evidence type="ECO:0000256" key="1">
    <source>
        <dbReference type="ARBA" id="ARBA00004196"/>
    </source>
</evidence>
<dbReference type="AlphaFoldDB" id="A0A7C1JII4"/>
<proteinExistence type="inferred from homology"/>
<name>A0A7C1JII4_9CHLR</name>
<dbReference type="SMART" id="SM00062">
    <property type="entry name" value="PBPb"/>
    <property type="match status" value="1"/>
</dbReference>